<feature type="region of interest" description="Disordered" evidence="8">
    <location>
        <begin position="167"/>
        <end position="220"/>
    </location>
</feature>
<dbReference type="InParanoid" id="A0A1E5S0F0"/>
<organism evidence="9 10">
    <name type="scientific">Hanseniaspora osmophila</name>
    <dbReference type="NCBI Taxonomy" id="56408"/>
    <lineage>
        <taxon>Eukaryota</taxon>
        <taxon>Fungi</taxon>
        <taxon>Dikarya</taxon>
        <taxon>Ascomycota</taxon>
        <taxon>Saccharomycotina</taxon>
        <taxon>Saccharomycetes</taxon>
        <taxon>Saccharomycodales</taxon>
        <taxon>Saccharomycodaceae</taxon>
        <taxon>Hanseniaspora</taxon>
    </lineage>
</organism>
<evidence type="ECO:0000256" key="2">
    <source>
        <dbReference type="ARBA" id="ARBA00022679"/>
    </source>
</evidence>
<dbReference type="SUPFAM" id="SSF111331">
    <property type="entry name" value="NAD kinase/diacylglycerol kinase-like"/>
    <property type="match status" value="1"/>
</dbReference>
<dbReference type="FunCoup" id="A0A1E5S0F0">
    <property type="interactions" value="561"/>
</dbReference>
<dbReference type="EMBL" id="LPNM01000001">
    <property type="protein sequence ID" value="OEJ92485.1"/>
    <property type="molecule type" value="Genomic_DNA"/>
</dbReference>
<dbReference type="OrthoDB" id="24581at2759"/>
<feature type="compositionally biased region" description="Low complexity" evidence="8">
    <location>
        <begin position="167"/>
        <end position="181"/>
    </location>
</feature>
<dbReference type="GO" id="GO:0003951">
    <property type="term" value="F:NAD+ kinase activity"/>
    <property type="evidence" value="ECO:0007669"/>
    <property type="project" value="InterPro"/>
</dbReference>
<dbReference type="Pfam" id="PF20143">
    <property type="entry name" value="NAD_kinase_C"/>
    <property type="match status" value="1"/>
</dbReference>
<dbReference type="InterPro" id="IPR016064">
    <property type="entry name" value="NAD/diacylglycerol_kinase_sf"/>
</dbReference>
<feature type="compositionally biased region" description="Polar residues" evidence="8">
    <location>
        <begin position="68"/>
        <end position="84"/>
    </location>
</feature>
<evidence type="ECO:0000313" key="10">
    <source>
        <dbReference type="Proteomes" id="UP000095728"/>
    </source>
</evidence>
<dbReference type="Proteomes" id="UP000095728">
    <property type="component" value="Unassembled WGS sequence"/>
</dbReference>
<dbReference type="InterPro" id="IPR002504">
    <property type="entry name" value="NADK"/>
</dbReference>
<evidence type="ECO:0000256" key="1">
    <source>
        <dbReference type="ARBA" id="ARBA00010995"/>
    </source>
</evidence>
<evidence type="ECO:0000256" key="3">
    <source>
        <dbReference type="ARBA" id="ARBA00022741"/>
    </source>
</evidence>
<dbReference type="AlphaFoldDB" id="A0A1E5S0F0"/>
<evidence type="ECO:0000256" key="7">
    <source>
        <dbReference type="ARBA" id="ARBA00023027"/>
    </source>
</evidence>
<feature type="compositionally biased region" description="Low complexity" evidence="8">
    <location>
        <begin position="197"/>
        <end position="220"/>
    </location>
</feature>
<evidence type="ECO:0000256" key="5">
    <source>
        <dbReference type="ARBA" id="ARBA00022840"/>
    </source>
</evidence>
<keyword evidence="4 9" id="KW-0418">Kinase</keyword>
<comment type="caution">
    <text evidence="9">The sequence shown here is derived from an EMBL/GenBank/DDBJ whole genome shotgun (WGS) entry which is preliminary data.</text>
</comment>
<dbReference type="Gene3D" id="2.60.200.30">
    <property type="entry name" value="Probable inorganic polyphosphate/atp-NAD kinase, domain 2"/>
    <property type="match status" value="1"/>
</dbReference>
<dbReference type="InterPro" id="IPR017437">
    <property type="entry name" value="ATP-NAD_kinase_PpnK-typ_C"/>
</dbReference>
<evidence type="ECO:0000256" key="8">
    <source>
        <dbReference type="SAM" id="MobiDB-lite"/>
    </source>
</evidence>
<feature type="compositionally biased region" description="Polar residues" evidence="8">
    <location>
        <begin position="1"/>
        <end position="14"/>
    </location>
</feature>
<keyword evidence="5" id="KW-0067">ATP-binding</keyword>
<dbReference type="InterPro" id="IPR017438">
    <property type="entry name" value="ATP-NAD_kinase_N"/>
</dbReference>
<keyword evidence="7" id="KW-0520">NAD</keyword>
<dbReference type="PANTHER" id="PTHR20275:SF0">
    <property type="entry name" value="NAD KINASE"/>
    <property type="match status" value="1"/>
</dbReference>
<dbReference type="GO" id="GO:0019674">
    <property type="term" value="P:NAD+ metabolic process"/>
    <property type="evidence" value="ECO:0007669"/>
    <property type="project" value="InterPro"/>
</dbReference>
<feature type="region of interest" description="Disordered" evidence="8">
    <location>
        <begin position="31"/>
        <end position="101"/>
    </location>
</feature>
<feature type="compositionally biased region" description="Low complexity" evidence="8">
    <location>
        <begin position="319"/>
        <end position="332"/>
    </location>
</feature>
<evidence type="ECO:0000256" key="4">
    <source>
        <dbReference type="ARBA" id="ARBA00022777"/>
    </source>
</evidence>
<evidence type="ECO:0000313" key="9">
    <source>
        <dbReference type="EMBL" id="OEJ92485.1"/>
    </source>
</evidence>
<dbReference type="Pfam" id="PF01513">
    <property type="entry name" value="NAD_kinase"/>
    <property type="match status" value="1"/>
</dbReference>
<name>A0A1E5S0F0_9ASCO</name>
<dbReference type="HAMAP" id="MF_00361">
    <property type="entry name" value="NAD_kinase"/>
    <property type="match status" value="1"/>
</dbReference>
<dbReference type="STRING" id="56408.A0A1E5S0F0"/>
<dbReference type="FunFam" id="2.60.200.30:FF:000009">
    <property type="entry name" value="Poly(P)/ATP NAD kinase"/>
    <property type="match status" value="1"/>
</dbReference>
<feature type="region of interest" description="Disordered" evidence="8">
    <location>
        <begin position="298"/>
        <end position="367"/>
    </location>
</feature>
<dbReference type="GO" id="GO:0005524">
    <property type="term" value="F:ATP binding"/>
    <property type="evidence" value="ECO:0007669"/>
    <property type="project" value="UniProtKB-KW"/>
</dbReference>
<keyword evidence="10" id="KW-1185">Reference proteome</keyword>
<comment type="similarity">
    <text evidence="1">Belongs to the NAD kinase family.</text>
</comment>
<feature type="compositionally biased region" description="Basic and acidic residues" evidence="8">
    <location>
        <begin position="451"/>
        <end position="468"/>
    </location>
</feature>
<keyword evidence="2" id="KW-0808">Transferase</keyword>
<dbReference type="Gene3D" id="3.40.50.10330">
    <property type="entry name" value="Probable inorganic polyphosphate/atp-NAD kinase, domain 1"/>
    <property type="match status" value="1"/>
</dbReference>
<sequence>MSFQNRADSHSNVNVPDGSMADAFKTDLKITSTPASPVLSPKTGMIKGSPSSSPSSSSIPALPPSIATPNTLADSRSTKDSMSYSDEIEGTTAENTMKNRKMSHNDLEVQHLKEELLDCAREVDEVKFGSNRKPSRSHSRRSSVAQILSLDSSNNFDSQEPVTSFATAAAAPTTTTTTTTTKNLDNTHKGNAMFTLSPTPTNSGATSGTTSGASTGTTTPTILATNSSSYGATGVPGASSLDKSNTLSGNSLASIMSNSGLSSTTNSNNNSHLEMKTKFQRIPHFHQNSHLNKQFTADPHAYDHDYNSHYHNHNHNHNHNQNQQQQLQQLQSRSGDEVSFSSADLRKTSSVNGESRRTKSHAQLSETAHGVRLLSKDIFNTKMTLEVENLMIVTKHYDDSLIYLTRDLVEHIFVTYPNINIYLEKSMFCGNELFQLEDICKDICKDYSHTPEVEKKNPNEDGNSDSKVKQNGILKSTPKTACIAKGKTPQTFEERVKYWDLPFIQDNSELFDLVITLGGDGTVLYVSNLFQKSVPPVMSFALGSLGFLTNFKFEKRLNSLRKILKHKVRTKMRMRLSCTLYKKGGRKILERQVLNELTIDRGPSPFISNLELYGDDSLLTVAQADGLIIATPTGSTAYSLSAGGSLVYPSVNALVVTPICAHTLSFRPIILPDSMVLKVKVPQDSRSTAWAAFDGKNREELLKGDYIVIKASQYSFPTVEARPTEFIDSISRSLNWNQREPQKSFSHMLSDKNKSRYENDVMQNKVKLEDANGARSLLAKRSRDLEDSNTDFSSGSSSEDEANGSEYACV</sequence>
<dbReference type="PANTHER" id="PTHR20275">
    <property type="entry name" value="NAD KINASE"/>
    <property type="match status" value="1"/>
</dbReference>
<dbReference type="GO" id="GO:0006741">
    <property type="term" value="P:NADP+ biosynthetic process"/>
    <property type="evidence" value="ECO:0007669"/>
    <property type="project" value="InterPro"/>
</dbReference>
<feature type="region of interest" description="Disordered" evidence="8">
    <location>
        <begin position="779"/>
        <end position="810"/>
    </location>
</feature>
<gene>
    <name evidence="9" type="ORF">AWRI3579_g185</name>
</gene>
<protein>
    <submittedName>
        <fullName evidence="9">NAD(+) kinase</fullName>
    </submittedName>
</protein>
<proteinExistence type="inferred from homology"/>
<reference evidence="10" key="1">
    <citation type="journal article" date="2016" name="Genome Announc.">
        <title>Genome sequences of three species of Hanseniaspora isolated from spontaneous wine fermentations.</title>
        <authorList>
            <person name="Sternes P.R."/>
            <person name="Lee D."/>
            <person name="Kutyna D.R."/>
            <person name="Borneman A.R."/>
        </authorList>
    </citation>
    <scope>NUCLEOTIDE SEQUENCE [LARGE SCALE GENOMIC DNA]</scope>
    <source>
        <strain evidence="10">AWRI3579</strain>
    </source>
</reference>
<accession>A0A1E5S0F0</accession>
<feature type="region of interest" description="Disordered" evidence="8">
    <location>
        <begin position="451"/>
        <end position="470"/>
    </location>
</feature>
<keyword evidence="6" id="KW-0521">NADP</keyword>
<feature type="region of interest" description="Disordered" evidence="8">
    <location>
        <begin position="1"/>
        <end position="20"/>
    </location>
</feature>
<evidence type="ECO:0000256" key="6">
    <source>
        <dbReference type="ARBA" id="ARBA00022857"/>
    </source>
</evidence>
<keyword evidence="3" id="KW-0547">Nucleotide-binding</keyword>
<feature type="compositionally biased region" description="Low complexity" evidence="8">
    <location>
        <begin position="49"/>
        <end position="67"/>
    </location>
</feature>